<dbReference type="OrthoDB" id="1934753at2759"/>
<dbReference type="Proteomes" id="UP000479710">
    <property type="component" value="Unassembled WGS sequence"/>
</dbReference>
<dbReference type="Gene3D" id="3.40.640.10">
    <property type="entry name" value="Type I PLP-dependent aspartate aminotransferase-like (Major domain)"/>
    <property type="match status" value="1"/>
</dbReference>
<proteinExistence type="predicted"/>
<dbReference type="EMBL" id="SPHZ02000003">
    <property type="protein sequence ID" value="KAF0924556.1"/>
    <property type="molecule type" value="Genomic_DNA"/>
</dbReference>
<dbReference type="GO" id="GO:0006564">
    <property type="term" value="P:L-serine biosynthetic process"/>
    <property type="evidence" value="ECO:0007669"/>
    <property type="project" value="InterPro"/>
</dbReference>
<dbReference type="AlphaFoldDB" id="A0A6G1EIY8"/>
<organism evidence="8 9">
    <name type="scientific">Oryza meyeriana var. granulata</name>
    <dbReference type="NCBI Taxonomy" id="110450"/>
    <lineage>
        <taxon>Eukaryota</taxon>
        <taxon>Viridiplantae</taxon>
        <taxon>Streptophyta</taxon>
        <taxon>Embryophyta</taxon>
        <taxon>Tracheophyta</taxon>
        <taxon>Spermatophyta</taxon>
        <taxon>Magnoliopsida</taxon>
        <taxon>Liliopsida</taxon>
        <taxon>Poales</taxon>
        <taxon>Poaceae</taxon>
        <taxon>BOP clade</taxon>
        <taxon>Oryzoideae</taxon>
        <taxon>Oryzeae</taxon>
        <taxon>Oryzinae</taxon>
        <taxon>Oryza</taxon>
        <taxon>Oryza meyeriana</taxon>
    </lineage>
</organism>
<evidence type="ECO:0000313" key="8">
    <source>
        <dbReference type="EMBL" id="KAF0924556.1"/>
    </source>
</evidence>
<dbReference type="SUPFAM" id="SSF53383">
    <property type="entry name" value="PLP-dependent transferases"/>
    <property type="match status" value="1"/>
</dbReference>
<evidence type="ECO:0000256" key="3">
    <source>
        <dbReference type="ARBA" id="ARBA00022898"/>
    </source>
</evidence>
<evidence type="ECO:0000256" key="2">
    <source>
        <dbReference type="ARBA" id="ARBA00022679"/>
    </source>
</evidence>
<accession>A0A6G1EIY8</accession>
<feature type="region of interest" description="Disordered" evidence="6">
    <location>
        <begin position="381"/>
        <end position="402"/>
    </location>
</feature>
<dbReference type="InterPro" id="IPR022278">
    <property type="entry name" value="Pser_aminoTfrase"/>
</dbReference>
<evidence type="ECO:0000313" key="9">
    <source>
        <dbReference type="Proteomes" id="UP000479710"/>
    </source>
</evidence>
<protein>
    <recommendedName>
        <fullName evidence="7">Aminotransferase class V domain-containing protein</fullName>
    </recommendedName>
</protein>
<reference evidence="8 9" key="1">
    <citation type="submission" date="2019-11" db="EMBL/GenBank/DDBJ databases">
        <title>Whole genome sequence of Oryza granulata.</title>
        <authorList>
            <person name="Li W."/>
        </authorList>
    </citation>
    <scope>NUCLEOTIDE SEQUENCE [LARGE SCALE GENOMIC DNA]</scope>
    <source>
        <strain evidence="9">cv. Menghai</strain>
        <tissue evidence="8">Leaf</tissue>
    </source>
</reference>
<evidence type="ECO:0000256" key="4">
    <source>
        <dbReference type="ARBA" id="ARBA00029440"/>
    </source>
</evidence>
<gene>
    <name evidence="8" type="ORF">E2562_010195</name>
</gene>
<dbReference type="GO" id="GO:0009570">
    <property type="term" value="C:chloroplast stroma"/>
    <property type="evidence" value="ECO:0007669"/>
    <property type="project" value="TreeGrafter"/>
</dbReference>
<evidence type="ECO:0000256" key="5">
    <source>
        <dbReference type="ARBA" id="ARBA00049007"/>
    </source>
</evidence>
<comment type="catalytic activity">
    <reaction evidence="5">
        <text>O-phospho-L-serine + 2-oxoglutarate = 3-phosphooxypyruvate + L-glutamate</text>
        <dbReference type="Rhea" id="RHEA:14329"/>
        <dbReference type="ChEBI" id="CHEBI:16810"/>
        <dbReference type="ChEBI" id="CHEBI:18110"/>
        <dbReference type="ChEBI" id="CHEBI:29985"/>
        <dbReference type="ChEBI" id="CHEBI:57524"/>
        <dbReference type="EC" id="2.6.1.52"/>
    </reaction>
</comment>
<dbReference type="InterPro" id="IPR015421">
    <property type="entry name" value="PyrdxlP-dep_Trfase_major"/>
</dbReference>
<sequence length="533" mass="56784">METAALAAKPSSLLLSSPFRHDGHRCHRRHPSSLLLHRSSPAAPKVAAAVRLSARATKISCTAVATPAPSFSVAAATDRGVYNFAAGPATLPLAVLQKAQAELVDYRGSGMSIMEMSHRGKEFDAAIKKAEVDLRALLAVLDTHEVLFLQGGATTHFTAVPLNLCASPSDPIDFVVSGSWSFKAFKEAKKFSAASVAWSGKDDKYTSLPPFDAIKQNPEARSSGHDVAHQRMRSPWRCDAGSASGYGGWWHSEEDGERNVVTTPASPAGERYVVPAPIAPMPPPELTKLRLLLHLKSAALRHAKANAYGVAPLPLEGCAAGGKPLAGAPCTRACPPRPQDYVTNSPPPPLQKNPQVPELCETEAGTATAAAPLILMTQDKGVASPDDQDHKEMTGDAPPPDAEEDEAAVTLAAGRVTSTDADNQDLVVRGLFKQIEPPLLQMPLRPTEQLLPTPTENTDARTIRRSPRLAKKVTGSVPITLRAQINLCRHLGIVPADGALTEQALKDYKAMFDTPLPPAAIEALTLLFRLNNP</sequence>
<keyword evidence="3" id="KW-0663">Pyridoxal phosphate</keyword>
<dbReference type="GO" id="GO:0030170">
    <property type="term" value="F:pyridoxal phosphate binding"/>
    <property type="evidence" value="ECO:0007669"/>
    <property type="project" value="TreeGrafter"/>
</dbReference>
<dbReference type="PANTHER" id="PTHR43247:SF1">
    <property type="entry name" value="PHOSPHOSERINE AMINOTRANSFERASE"/>
    <property type="match status" value="1"/>
</dbReference>
<name>A0A6G1EIY8_9ORYZ</name>
<comment type="cofactor">
    <cofactor evidence="1">
        <name>pyridoxal 5'-phosphate</name>
        <dbReference type="ChEBI" id="CHEBI:597326"/>
    </cofactor>
</comment>
<dbReference type="Pfam" id="PF00266">
    <property type="entry name" value="Aminotran_5"/>
    <property type="match status" value="1"/>
</dbReference>
<feature type="domain" description="Aminotransferase class V" evidence="7">
    <location>
        <begin position="81"/>
        <end position="204"/>
    </location>
</feature>
<evidence type="ECO:0000259" key="7">
    <source>
        <dbReference type="Pfam" id="PF00266"/>
    </source>
</evidence>
<keyword evidence="9" id="KW-1185">Reference proteome</keyword>
<dbReference type="InterPro" id="IPR000192">
    <property type="entry name" value="Aminotrans_V_dom"/>
</dbReference>
<evidence type="ECO:0000256" key="6">
    <source>
        <dbReference type="SAM" id="MobiDB-lite"/>
    </source>
</evidence>
<dbReference type="InterPro" id="IPR015424">
    <property type="entry name" value="PyrdxlP-dep_Trfase"/>
</dbReference>
<comment type="caution">
    <text evidence="8">The sequence shown here is derived from an EMBL/GenBank/DDBJ whole genome shotgun (WGS) entry which is preliminary data.</text>
</comment>
<dbReference type="GO" id="GO:0004648">
    <property type="term" value="F:O-phospho-L-serine:2-oxoglutarate aminotransferase activity"/>
    <property type="evidence" value="ECO:0007669"/>
    <property type="project" value="UniProtKB-EC"/>
</dbReference>
<dbReference type="PANTHER" id="PTHR43247">
    <property type="entry name" value="PHOSPHOSERINE AMINOTRANSFERASE"/>
    <property type="match status" value="1"/>
</dbReference>
<comment type="pathway">
    <text evidence="4">Amino-acid biosynthesis.</text>
</comment>
<evidence type="ECO:0000256" key="1">
    <source>
        <dbReference type="ARBA" id="ARBA00001933"/>
    </source>
</evidence>
<keyword evidence="2" id="KW-0808">Transferase</keyword>